<name>A0A2P6NKY6_9EUKA</name>
<sequence length="61" mass="7085">MKVVQHLSAHFLKYSIGYSITIVSIAAANFFYRSTAVFSSGETTWHKEEYSWKLKRTPLTR</sequence>
<keyword evidence="1" id="KW-0812">Transmembrane</keyword>
<keyword evidence="1" id="KW-0472">Membrane</keyword>
<dbReference type="EMBL" id="MDYQ01000059">
    <property type="protein sequence ID" value="PRP84631.1"/>
    <property type="molecule type" value="Genomic_DNA"/>
</dbReference>
<feature type="transmembrane region" description="Helical" evidence="1">
    <location>
        <begin position="12"/>
        <end position="32"/>
    </location>
</feature>
<evidence type="ECO:0000256" key="1">
    <source>
        <dbReference type="SAM" id="Phobius"/>
    </source>
</evidence>
<keyword evidence="1" id="KW-1133">Transmembrane helix</keyword>
<organism evidence="2 3">
    <name type="scientific">Planoprotostelium fungivorum</name>
    <dbReference type="NCBI Taxonomy" id="1890364"/>
    <lineage>
        <taxon>Eukaryota</taxon>
        <taxon>Amoebozoa</taxon>
        <taxon>Evosea</taxon>
        <taxon>Variosea</taxon>
        <taxon>Cavosteliida</taxon>
        <taxon>Cavosteliaceae</taxon>
        <taxon>Planoprotostelium</taxon>
    </lineage>
</organism>
<evidence type="ECO:0000313" key="3">
    <source>
        <dbReference type="Proteomes" id="UP000241769"/>
    </source>
</evidence>
<evidence type="ECO:0000313" key="2">
    <source>
        <dbReference type="EMBL" id="PRP84631.1"/>
    </source>
</evidence>
<comment type="caution">
    <text evidence="2">The sequence shown here is derived from an EMBL/GenBank/DDBJ whole genome shotgun (WGS) entry which is preliminary data.</text>
</comment>
<keyword evidence="3" id="KW-1185">Reference proteome</keyword>
<protein>
    <submittedName>
        <fullName evidence="2">Uncharacterized protein</fullName>
    </submittedName>
</protein>
<dbReference type="Proteomes" id="UP000241769">
    <property type="component" value="Unassembled WGS sequence"/>
</dbReference>
<gene>
    <name evidence="2" type="ORF">PROFUN_07881</name>
</gene>
<dbReference type="AlphaFoldDB" id="A0A2P6NKY6"/>
<dbReference type="InParanoid" id="A0A2P6NKY6"/>
<proteinExistence type="predicted"/>
<accession>A0A2P6NKY6</accession>
<reference evidence="2 3" key="1">
    <citation type="journal article" date="2018" name="Genome Biol. Evol.">
        <title>Multiple Roots of Fruiting Body Formation in Amoebozoa.</title>
        <authorList>
            <person name="Hillmann F."/>
            <person name="Forbes G."/>
            <person name="Novohradska S."/>
            <person name="Ferling I."/>
            <person name="Riege K."/>
            <person name="Groth M."/>
            <person name="Westermann M."/>
            <person name="Marz M."/>
            <person name="Spaller T."/>
            <person name="Winckler T."/>
            <person name="Schaap P."/>
            <person name="Glockner G."/>
        </authorList>
    </citation>
    <scope>NUCLEOTIDE SEQUENCE [LARGE SCALE GENOMIC DNA]</scope>
    <source>
        <strain evidence="2 3">Jena</strain>
    </source>
</reference>